<dbReference type="Proteomes" id="UP000616608">
    <property type="component" value="Unassembled WGS sequence"/>
</dbReference>
<dbReference type="InterPro" id="IPR011337">
    <property type="entry name" value="DNA_rep_MutH/RE_typeII_Sau3AI"/>
</dbReference>
<keyword evidence="2" id="KW-0255">Endonuclease</keyword>
<dbReference type="Gene3D" id="3.40.600.10">
    <property type="entry name" value="DNA mismatch repair MutH/Restriction endonuclease, type II"/>
    <property type="match status" value="2"/>
</dbReference>
<organism evidence="5 6">
    <name type="scientific">Lysinibacillus alkalisoli</name>
    <dbReference type="NCBI Taxonomy" id="1911548"/>
    <lineage>
        <taxon>Bacteria</taxon>
        <taxon>Bacillati</taxon>
        <taxon>Bacillota</taxon>
        <taxon>Bacilli</taxon>
        <taxon>Bacillales</taxon>
        <taxon>Bacillaceae</taxon>
        <taxon>Lysinibacillus</taxon>
    </lineage>
</organism>
<dbReference type="InterPro" id="IPR011335">
    <property type="entry name" value="Restrct_endonuc-II-like"/>
</dbReference>
<dbReference type="CDD" id="cd22356">
    <property type="entry name" value="Sau3AI_N-like"/>
    <property type="match status" value="1"/>
</dbReference>
<dbReference type="GO" id="GO:0004519">
    <property type="term" value="F:endonuclease activity"/>
    <property type="evidence" value="ECO:0007669"/>
    <property type="project" value="UniProtKB-KW"/>
</dbReference>
<name>A0A917G5I4_9BACI</name>
<keyword evidence="1" id="KW-0540">Nuclease</keyword>
<evidence type="ECO:0000313" key="6">
    <source>
        <dbReference type="Proteomes" id="UP000616608"/>
    </source>
</evidence>
<evidence type="ECO:0000259" key="4">
    <source>
        <dbReference type="SMART" id="SM00927"/>
    </source>
</evidence>
<dbReference type="GO" id="GO:0016787">
    <property type="term" value="F:hydrolase activity"/>
    <property type="evidence" value="ECO:0007669"/>
    <property type="project" value="UniProtKB-KW"/>
</dbReference>
<protein>
    <submittedName>
        <fullName evidence="5">DNA mismatch repair protein MutH</fullName>
    </submittedName>
</protein>
<reference evidence="5" key="1">
    <citation type="journal article" date="2014" name="Int. J. Syst. Evol. Microbiol.">
        <title>Complete genome sequence of Corynebacterium casei LMG S-19264T (=DSM 44701T), isolated from a smear-ripened cheese.</title>
        <authorList>
            <consortium name="US DOE Joint Genome Institute (JGI-PGF)"/>
            <person name="Walter F."/>
            <person name="Albersmeier A."/>
            <person name="Kalinowski J."/>
            <person name="Ruckert C."/>
        </authorList>
    </citation>
    <scope>NUCLEOTIDE SEQUENCE</scope>
    <source>
        <strain evidence="5">CGMCC 1.15760</strain>
    </source>
</reference>
<dbReference type="GO" id="GO:0003677">
    <property type="term" value="F:DNA binding"/>
    <property type="evidence" value="ECO:0007669"/>
    <property type="project" value="InterPro"/>
</dbReference>
<dbReference type="EMBL" id="BMJT01000005">
    <property type="protein sequence ID" value="GGG23919.1"/>
    <property type="molecule type" value="Genomic_DNA"/>
</dbReference>
<evidence type="ECO:0000313" key="5">
    <source>
        <dbReference type="EMBL" id="GGG23919.1"/>
    </source>
</evidence>
<dbReference type="SMART" id="SM00927">
    <property type="entry name" value="MutH"/>
    <property type="match status" value="1"/>
</dbReference>
<keyword evidence="3" id="KW-0378">Hydrolase</keyword>
<evidence type="ECO:0000256" key="1">
    <source>
        <dbReference type="ARBA" id="ARBA00022722"/>
    </source>
</evidence>
<feature type="domain" description="DNA mismatch repair MutH/Type II restriction enzyme Sau3AI" evidence="4">
    <location>
        <begin position="70"/>
        <end position="170"/>
    </location>
</feature>
<gene>
    <name evidence="5" type="ORF">GCM10007425_17950</name>
</gene>
<dbReference type="Pfam" id="PF02976">
    <property type="entry name" value="MutH"/>
    <property type="match status" value="2"/>
</dbReference>
<dbReference type="SUPFAM" id="SSF52980">
    <property type="entry name" value="Restriction endonuclease-like"/>
    <property type="match status" value="2"/>
</dbReference>
<keyword evidence="6" id="KW-1185">Reference proteome</keyword>
<dbReference type="AlphaFoldDB" id="A0A917G5I4"/>
<reference evidence="5" key="2">
    <citation type="submission" date="2020-09" db="EMBL/GenBank/DDBJ databases">
        <authorList>
            <person name="Sun Q."/>
            <person name="Zhou Y."/>
        </authorList>
    </citation>
    <scope>NUCLEOTIDE SEQUENCE</scope>
    <source>
        <strain evidence="5">CGMCC 1.15760</strain>
    </source>
</reference>
<dbReference type="NCBIfam" id="NF040973">
    <property type="entry name" value="restrict_Sau3AI"/>
    <property type="match status" value="1"/>
</dbReference>
<evidence type="ECO:0000256" key="3">
    <source>
        <dbReference type="ARBA" id="ARBA00022801"/>
    </source>
</evidence>
<comment type="caution">
    <text evidence="5">The sequence shown here is derived from an EMBL/GenBank/DDBJ whole genome shotgun (WGS) entry which is preliminary data.</text>
</comment>
<evidence type="ECO:0000256" key="2">
    <source>
        <dbReference type="ARBA" id="ARBA00022759"/>
    </source>
</evidence>
<dbReference type="CDD" id="cd22355">
    <property type="entry name" value="Sau3AI_C"/>
    <property type="match status" value="1"/>
</dbReference>
<sequence>MGGITILKYDDANPLSIKNYGEKLIGKIFSDVINDAAIDEDLKQETITKVNNPKYKGGMGHLIEKYHFEYEINNEQEPDFPKAGVELKVTPYEIGKKGGYSAGERLVITMISYTEPVEENFFYSHAYNKFRLTLLIHYLRNRELQRTEYPIDFVTLFSPPKEDLEIIQQDYEKIITKVREGRAHELSEGETMYLGACTKGSTAIKSLVPQEFYAPHIKAPKRAFCFKQSYMTYLLNKYVLNQVNTYESILVNVSQSDNQTFETLIVNTINEYKGKTSIQLSKEFGVKPGSKNFYSSLAYRMLGIKSNRAEEFIKANIEVKAIRIEENGKMDESISFPSFKFKELINEEWEESVFYNDLSSKRYLFVVYKKLGNKYVLRGCQLWNMPYKDLKEARKGWENIQKVVNEGPILYKKFKKSGTNFEIKNNFPKKGDNNVIHIRPHTTKRYYVLETSEIIGNNPTYGDELPDGRIMTKQSFWLNNTYILSILNEELKL</sequence>
<dbReference type="InterPro" id="IPR037057">
    <property type="entry name" value="DNA_rep_MutH/T2_RE_sf"/>
</dbReference>
<accession>A0A917G5I4</accession>
<proteinExistence type="predicted"/>
<dbReference type="RefSeq" id="WP_188614713.1">
    <property type="nucleotide sequence ID" value="NZ_BMJT01000005.1"/>
</dbReference>